<dbReference type="GO" id="GO:0030288">
    <property type="term" value="C:outer membrane-bounded periplasmic space"/>
    <property type="evidence" value="ECO:0007669"/>
    <property type="project" value="TreeGrafter"/>
</dbReference>
<accession>A0A078MHR9</accession>
<name>A0A078MHR9_9BACL</name>
<reference evidence="3" key="1">
    <citation type="submission" date="2014-07" db="EMBL/GenBank/DDBJ databases">
        <authorList>
            <person name="Urmite Genomes Urmite Genomes"/>
        </authorList>
    </citation>
    <scope>NUCLEOTIDE SEQUENCE</scope>
    <source>
        <strain evidence="3">13S34_air</strain>
    </source>
</reference>
<dbReference type="PANTHER" id="PTHR30404">
    <property type="entry name" value="N-ACETYLMURAMOYL-L-ALANINE AMIDASE"/>
    <property type="match status" value="1"/>
</dbReference>
<proteinExistence type="predicted"/>
<dbReference type="SMART" id="SM00646">
    <property type="entry name" value="Ami_3"/>
    <property type="match status" value="1"/>
</dbReference>
<dbReference type="Gene3D" id="3.40.630.40">
    <property type="entry name" value="Zn-dependent exopeptidases"/>
    <property type="match status" value="2"/>
</dbReference>
<organism evidence="3">
    <name type="scientific">Metalysinibacillus saudimassiliensis</name>
    <dbReference type="NCBI Taxonomy" id="1461583"/>
    <lineage>
        <taxon>Bacteria</taxon>
        <taxon>Bacillati</taxon>
        <taxon>Bacillota</taxon>
        <taxon>Bacilli</taxon>
        <taxon>Bacillales</taxon>
        <taxon>Caryophanaceae</taxon>
        <taxon>Metalysinibacillus</taxon>
    </lineage>
</organism>
<dbReference type="Pfam" id="PF01520">
    <property type="entry name" value="Amidase_3"/>
    <property type="match status" value="2"/>
</dbReference>
<evidence type="ECO:0000256" key="1">
    <source>
        <dbReference type="ARBA" id="ARBA00022801"/>
    </source>
</evidence>
<feature type="domain" description="MurNAc-LAA" evidence="2">
    <location>
        <begin position="21"/>
        <end position="134"/>
    </location>
</feature>
<sequence>MPINVLMTRTTDIYVGLSERAVYANTHKAVLFISYHLNAATALAKGYEDFTYPTLNNDTISGRDTYHGAVLPALRQLNQINRGKKVANFAVLRETNMPAVLVELGFITNAAEYDTIAGKANFELLAQTHAAAIKKTLMQLGKPNGPVCLDAGHGGRDPGAVANGHTEAAYVLRFTKRVKEILLGSKPTVEEKTKEPEVEIIKEVLKDMKLNNTTRKDIQALNNQAVKNGLFTKLIVNKAEWEKVKDSPNWADKYNAVPLEDMTDDDLKNKTLSYFLRKEIKNNG</sequence>
<protein>
    <submittedName>
        <fullName evidence="3">Sporulation-specific N-acetylmuramoyl-L-alanine amidase</fullName>
    </submittedName>
</protein>
<evidence type="ECO:0000259" key="2">
    <source>
        <dbReference type="SMART" id="SM00646"/>
    </source>
</evidence>
<dbReference type="GO" id="GO:0008745">
    <property type="term" value="F:N-acetylmuramoyl-L-alanine amidase activity"/>
    <property type="evidence" value="ECO:0007669"/>
    <property type="project" value="InterPro"/>
</dbReference>
<dbReference type="GO" id="GO:0009253">
    <property type="term" value="P:peptidoglycan catabolic process"/>
    <property type="evidence" value="ECO:0007669"/>
    <property type="project" value="InterPro"/>
</dbReference>
<dbReference type="PANTHER" id="PTHR30404:SF0">
    <property type="entry name" value="N-ACETYLMURAMOYL-L-ALANINE AMIDASE AMIC"/>
    <property type="match status" value="1"/>
</dbReference>
<dbReference type="EMBL" id="LN483079">
    <property type="protein sequence ID" value="CEA05814.1"/>
    <property type="molecule type" value="Genomic_DNA"/>
</dbReference>
<keyword evidence="1" id="KW-0378">Hydrolase</keyword>
<gene>
    <name evidence="3" type="primary">cwlC</name>
    <name evidence="3" type="ORF">BN1050_02664</name>
</gene>
<dbReference type="InterPro" id="IPR050695">
    <property type="entry name" value="N-acetylmuramoyl_amidase_3"/>
</dbReference>
<evidence type="ECO:0000313" key="3">
    <source>
        <dbReference type="EMBL" id="CEA05814.1"/>
    </source>
</evidence>
<dbReference type="CDD" id="cd02696">
    <property type="entry name" value="MurNAc-LAA"/>
    <property type="match status" value="1"/>
</dbReference>
<dbReference type="PATRIC" id="fig|1461583.4.peg.2556"/>
<dbReference type="HOGENOM" id="CLU_979350_0_0_9"/>
<dbReference type="SUPFAM" id="SSF53187">
    <property type="entry name" value="Zn-dependent exopeptidases"/>
    <property type="match status" value="2"/>
</dbReference>
<dbReference type="InterPro" id="IPR002508">
    <property type="entry name" value="MurNAc-LAA_cat"/>
</dbReference>
<dbReference type="AlphaFoldDB" id="A0A078MHR9"/>